<reference evidence="8" key="2">
    <citation type="submission" date="2019-10" db="EMBL/GenBank/DDBJ databases">
        <title>A de novo genome assembly of a pear dwarfing rootstock.</title>
        <authorList>
            <person name="Wang F."/>
            <person name="Wang J."/>
            <person name="Li S."/>
            <person name="Zhang Y."/>
            <person name="Fang M."/>
            <person name="Ma L."/>
            <person name="Zhao Y."/>
            <person name="Jiang S."/>
        </authorList>
    </citation>
    <scope>NUCLEOTIDE SEQUENCE [LARGE SCALE GENOMIC DNA]</scope>
</reference>
<keyword evidence="5" id="KW-0443">Lipid metabolism</keyword>
<evidence type="ECO:0000256" key="3">
    <source>
        <dbReference type="ARBA" id="ARBA00022824"/>
    </source>
</evidence>
<evidence type="ECO:0000256" key="1">
    <source>
        <dbReference type="ARBA" id="ARBA00004477"/>
    </source>
</evidence>
<keyword evidence="4" id="KW-1133">Transmembrane helix</keyword>
<evidence type="ECO:0000256" key="6">
    <source>
        <dbReference type="ARBA" id="ARBA00023136"/>
    </source>
</evidence>
<dbReference type="PANTHER" id="PTHR21212">
    <property type="entry name" value="BERNARDINELLI-SEIP CONGENITAL LIPODYSTROPHY 2 HOMOLOG BSCL2 PROTEIN"/>
    <property type="match status" value="1"/>
</dbReference>
<sequence length="118" mass="13124">MVEFLSADGSVSASSSYPRGPIHFTETFLKTTPLIAGLQSGTQVLNIKTIEHIEGLQPTSRVFQNGAGIPQIYAASLQLESELPRLKRFFNISLGCLLPVWYWNLAGSFHRFHLPFCN</sequence>
<keyword evidence="6" id="KW-0472">Membrane</keyword>
<evidence type="ECO:0000256" key="2">
    <source>
        <dbReference type="ARBA" id="ARBA00022692"/>
    </source>
</evidence>
<dbReference type="OrthoDB" id="3990054at2759"/>
<dbReference type="AlphaFoldDB" id="A0A5N5GKF0"/>
<dbReference type="GO" id="GO:0006629">
    <property type="term" value="P:lipid metabolic process"/>
    <property type="evidence" value="ECO:0007669"/>
    <property type="project" value="UniProtKB-KW"/>
</dbReference>
<protein>
    <submittedName>
        <fullName evidence="7">Uncharacterized protein</fullName>
    </submittedName>
</protein>
<keyword evidence="3" id="KW-0256">Endoplasmic reticulum</keyword>
<evidence type="ECO:0000256" key="5">
    <source>
        <dbReference type="ARBA" id="ARBA00023098"/>
    </source>
</evidence>
<comment type="subcellular location">
    <subcellularLocation>
        <location evidence="1">Endoplasmic reticulum membrane</location>
        <topology evidence="1">Multi-pass membrane protein</topology>
    </subcellularLocation>
</comment>
<reference evidence="7 8" key="3">
    <citation type="submission" date="2019-11" db="EMBL/GenBank/DDBJ databases">
        <title>A de novo genome assembly of a pear dwarfing rootstock.</title>
        <authorList>
            <person name="Wang F."/>
            <person name="Wang J."/>
            <person name="Li S."/>
            <person name="Zhang Y."/>
            <person name="Fang M."/>
            <person name="Ma L."/>
            <person name="Zhao Y."/>
            <person name="Jiang S."/>
        </authorList>
    </citation>
    <scope>NUCLEOTIDE SEQUENCE [LARGE SCALE GENOMIC DNA]</scope>
    <source>
        <strain evidence="7">S2</strain>
        <tissue evidence="7">Leaf</tissue>
    </source>
</reference>
<reference evidence="7 8" key="1">
    <citation type="submission" date="2019-09" db="EMBL/GenBank/DDBJ databases">
        <authorList>
            <person name="Ou C."/>
        </authorList>
    </citation>
    <scope>NUCLEOTIDE SEQUENCE [LARGE SCALE GENOMIC DNA]</scope>
    <source>
        <strain evidence="7">S2</strain>
        <tissue evidence="7">Leaf</tissue>
    </source>
</reference>
<evidence type="ECO:0000313" key="8">
    <source>
        <dbReference type="Proteomes" id="UP000327157"/>
    </source>
</evidence>
<dbReference type="CDD" id="cd23995">
    <property type="entry name" value="Seipin_BSCL2_like"/>
    <property type="match status" value="1"/>
</dbReference>
<evidence type="ECO:0000313" key="7">
    <source>
        <dbReference type="EMBL" id="KAB2616046.1"/>
    </source>
</evidence>
<dbReference type="Proteomes" id="UP000327157">
    <property type="component" value="Chromosome 3"/>
</dbReference>
<dbReference type="GO" id="GO:0140042">
    <property type="term" value="P:lipid droplet formation"/>
    <property type="evidence" value="ECO:0007669"/>
    <property type="project" value="UniProtKB-ARBA"/>
</dbReference>
<keyword evidence="2" id="KW-0812">Transmembrane</keyword>
<dbReference type="InterPro" id="IPR009617">
    <property type="entry name" value="Seipin"/>
</dbReference>
<gene>
    <name evidence="7" type="ORF">D8674_022634</name>
</gene>
<accession>A0A5N5GKF0</accession>
<dbReference type="GO" id="GO:0005789">
    <property type="term" value="C:endoplasmic reticulum membrane"/>
    <property type="evidence" value="ECO:0007669"/>
    <property type="project" value="UniProtKB-SubCell"/>
</dbReference>
<dbReference type="Pfam" id="PF06775">
    <property type="entry name" value="Seipin"/>
    <property type="match status" value="1"/>
</dbReference>
<proteinExistence type="predicted"/>
<comment type="caution">
    <text evidence="7">The sequence shown here is derived from an EMBL/GenBank/DDBJ whole genome shotgun (WGS) entry which is preliminary data.</text>
</comment>
<evidence type="ECO:0000256" key="4">
    <source>
        <dbReference type="ARBA" id="ARBA00022989"/>
    </source>
</evidence>
<organism evidence="7 8">
    <name type="scientific">Pyrus ussuriensis x Pyrus communis</name>
    <dbReference type="NCBI Taxonomy" id="2448454"/>
    <lineage>
        <taxon>Eukaryota</taxon>
        <taxon>Viridiplantae</taxon>
        <taxon>Streptophyta</taxon>
        <taxon>Embryophyta</taxon>
        <taxon>Tracheophyta</taxon>
        <taxon>Spermatophyta</taxon>
        <taxon>Magnoliopsida</taxon>
        <taxon>eudicotyledons</taxon>
        <taxon>Gunneridae</taxon>
        <taxon>Pentapetalae</taxon>
        <taxon>rosids</taxon>
        <taxon>fabids</taxon>
        <taxon>Rosales</taxon>
        <taxon>Rosaceae</taxon>
        <taxon>Amygdaloideae</taxon>
        <taxon>Maleae</taxon>
        <taxon>Pyrus</taxon>
    </lineage>
</organism>
<dbReference type="PANTHER" id="PTHR21212:SF6">
    <property type="entry name" value="SEIPIN-2-LIKE"/>
    <property type="match status" value="1"/>
</dbReference>
<keyword evidence="8" id="KW-1185">Reference proteome</keyword>
<dbReference type="EMBL" id="SMOL01000402">
    <property type="protein sequence ID" value="KAB2616046.1"/>
    <property type="molecule type" value="Genomic_DNA"/>
</dbReference>
<name>A0A5N5GKF0_9ROSA</name>